<sequence>MVASSSQPPLGAVRLAWWREQLEQLDSEGHAAPAEPRLQASEAELLVRGISGAELSRLEDGWLPLLEPFPWGAEQVAGLKRRGRMLFALAARLLQADVAAARPAGEFWSLVDGARHASDDSARALLLGAARELLTSIPPAPRQLRAISVLSALSAYDLASGHPLLPEPGPARGWAALRHRLTGALTR</sequence>
<dbReference type="RefSeq" id="WP_126718859.1">
    <property type="nucleotide sequence ID" value="NZ_RWJF01000001.1"/>
</dbReference>
<evidence type="ECO:0000313" key="2">
    <source>
        <dbReference type="Proteomes" id="UP000274661"/>
    </source>
</evidence>
<name>A0A429VAQ4_9SPHN</name>
<dbReference type="EMBL" id="RWJF01000001">
    <property type="protein sequence ID" value="RST31026.1"/>
    <property type="molecule type" value="Genomic_DNA"/>
</dbReference>
<reference evidence="1 2" key="1">
    <citation type="submission" date="2018-12" db="EMBL/GenBank/DDBJ databases">
        <title>Sphingomonas sp. HMF7854 Genome sequencing and assembly.</title>
        <authorList>
            <person name="Cha I."/>
            <person name="Kang H."/>
            <person name="Kim H."/>
            <person name="Kang J."/>
            <person name="Joh K."/>
        </authorList>
    </citation>
    <scope>NUCLEOTIDE SEQUENCE [LARGE SCALE GENOMIC DNA]</scope>
    <source>
        <strain evidence="1 2">HMF7854</strain>
    </source>
</reference>
<gene>
    <name evidence="1" type="ORF">HMF7854_09380</name>
</gene>
<dbReference type="AlphaFoldDB" id="A0A429VAQ4"/>
<protein>
    <recommendedName>
        <fullName evidence="3">Phytoene synthase</fullName>
    </recommendedName>
</protein>
<evidence type="ECO:0000313" key="1">
    <source>
        <dbReference type="EMBL" id="RST31026.1"/>
    </source>
</evidence>
<keyword evidence="2" id="KW-1185">Reference proteome</keyword>
<dbReference type="Proteomes" id="UP000274661">
    <property type="component" value="Unassembled WGS sequence"/>
</dbReference>
<organism evidence="1 2">
    <name type="scientific">Sphingomonas ginkgonis</name>
    <dbReference type="NCBI Taxonomy" id="2315330"/>
    <lineage>
        <taxon>Bacteria</taxon>
        <taxon>Pseudomonadati</taxon>
        <taxon>Pseudomonadota</taxon>
        <taxon>Alphaproteobacteria</taxon>
        <taxon>Sphingomonadales</taxon>
        <taxon>Sphingomonadaceae</taxon>
        <taxon>Sphingomonas</taxon>
    </lineage>
</organism>
<comment type="caution">
    <text evidence="1">The sequence shown here is derived from an EMBL/GenBank/DDBJ whole genome shotgun (WGS) entry which is preliminary data.</text>
</comment>
<accession>A0A429VAQ4</accession>
<evidence type="ECO:0008006" key="3">
    <source>
        <dbReference type="Google" id="ProtNLM"/>
    </source>
</evidence>
<proteinExistence type="predicted"/>
<dbReference type="OrthoDB" id="9814909at2"/>